<protein>
    <submittedName>
        <fullName evidence="1">Uncharacterized protein</fullName>
    </submittedName>
</protein>
<sequence>MGLLLSHICTNPHCNCLPLKERPESILCYFDAHEYHPGIIIPVSENTITMLEVEIITKMDDQRVRIDGSLNLDIITISMLASLGMNVTLQRNEVELSKICILGNFEKTIYPLFYYEWKPHFTFIDRPGTTGTYLYRILVSAQEPSFKVTGNIVWNRQLKAMLYPPEPNES</sequence>
<proteinExistence type="predicted"/>
<dbReference type="RefSeq" id="WP_136830142.1">
    <property type="nucleotide sequence ID" value="NZ_SWBM01000001.1"/>
</dbReference>
<dbReference type="OrthoDB" id="2944010at2"/>
<evidence type="ECO:0000313" key="1">
    <source>
        <dbReference type="EMBL" id="TKC19230.1"/>
    </source>
</evidence>
<gene>
    <name evidence="1" type="ORF">FA727_06725</name>
</gene>
<evidence type="ECO:0000313" key="2">
    <source>
        <dbReference type="Proteomes" id="UP000307756"/>
    </source>
</evidence>
<dbReference type="EMBL" id="SWBM01000001">
    <property type="protein sequence ID" value="TKC19230.1"/>
    <property type="molecule type" value="Genomic_DNA"/>
</dbReference>
<name>A0A4V5P1Z9_9BACI</name>
<comment type="caution">
    <text evidence="1">The sequence shown here is derived from an EMBL/GenBank/DDBJ whole genome shotgun (WGS) entry which is preliminary data.</text>
</comment>
<organism evidence="1 2">
    <name type="scientific">Robertmurraya kyonggiensis</name>
    <dbReference type="NCBI Taxonomy" id="1037680"/>
    <lineage>
        <taxon>Bacteria</taxon>
        <taxon>Bacillati</taxon>
        <taxon>Bacillota</taxon>
        <taxon>Bacilli</taxon>
        <taxon>Bacillales</taxon>
        <taxon>Bacillaceae</taxon>
        <taxon>Robertmurraya</taxon>
    </lineage>
</organism>
<accession>A0A4V5P1Z9</accession>
<reference evidence="1 2" key="1">
    <citation type="journal article" date="2011" name="J. Microbiol.">
        <title>Bacillus kyonggiensis sp. nov., isolated from soil of a lettuce field.</title>
        <authorList>
            <person name="Dong K."/>
            <person name="Lee S."/>
        </authorList>
    </citation>
    <scope>NUCLEOTIDE SEQUENCE [LARGE SCALE GENOMIC DNA]</scope>
    <source>
        <strain evidence="1 2">NB22</strain>
    </source>
</reference>
<keyword evidence="2" id="KW-1185">Reference proteome</keyword>
<dbReference type="Proteomes" id="UP000307756">
    <property type="component" value="Unassembled WGS sequence"/>
</dbReference>
<dbReference type="AlphaFoldDB" id="A0A4V5P1Z9"/>